<dbReference type="Gene3D" id="3.40.1010.10">
    <property type="entry name" value="Cobalt-precorrin-4 Transmethylase, Domain 1"/>
    <property type="match status" value="1"/>
</dbReference>
<dbReference type="InterPro" id="IPR014777">
    <property type="entry name" value="4pyrrole_Mease_sub1"/>
</dbReference>
<protein>
    <recommendedName>
        <fullName evidence="1">uroporphyrinogen-III C-methyltransferase</fullName>
        <ecNumber evidence="1">2.1.1.107</ecNumber>
    </recommendedName>
</protein>
<dbReference type="InterPro" id="IPR014776">
    <property type="entry name" value="4pyrrole_Mease_sub2"/>
</dbReference>
<dbReference type="InterPro" id="IPR000878">
    <property type="entry name" value="4pyrrol_Mease"/>
</dbReference>
<dbReference type="EC" id="2.1.1.107" evidence="1"/>
<dbReference type="GO" id="GO:0004851">
    <property type="term" value="F:uroporphyrin-III C-methyltransferase activity"/>
    <property type="evidence" value="ECO:0007669"/>
    <property type="project" value="UniProtKB-EC"/>
</dbReference>
<evidence type="ECO:0000256" key="4">
    <source>
        <dbReference type="ARBA" id="ARBA00022691"/>
    </source>
</evidence>
<dbReference type="KEGG" id="ahw:NCTC11636_00688"/>
<proteinExistence type="predicted"/>
<gene>
    <name evidence="8" type="primary">cysG</name>
    <name evidence="8" type="ORF">NCTC11636_00688</name>
</gene>
<reference evidence="8 9" key="1">
    <citation type="submission" date="2018-12" db="EMBL/GenBank/DDBJ databases">
        <authorList>
            <consortium name="Pathogen Informatics"/>
        </authorList>
    </citation>
    <scope>NUCLEOTIDE SEQUENCE [LARGE SCALE GENOMIC DNA]</scope>
    <source>
        <strain evidence="8 9">NCTC11636</strain>
    </source>
</reference>
<dbReference type="AlphaFoldDB" id="A0A3S4SLZ8"/>
<dbReference type="Pfam" id="PF00590">
    <property type="entry name" value="TP_methylase"/>
    <property type="match status" value="1"/>
</dbReference>
<dbReference type="GO" id="GO:0019354">
    <property type="term" value="P:siroheme biosynthetic process"/>
    <property type="evidence" value="ECO:0007669"/>
    <property type="project" value="InterPro"/>
</dbReference>
<evidence type="ECO:0000256" key="2">
    <source>
        <dbReference type="ARBA" id="ARBA00022603"/>
    </source>
</evidence>
<accession>A0A3S4SLZ8</accession>
<keyword evidence="5" id="KW-0627">Porphyrin biosynthesis</keyword>
<dbReference type="Gene3D" id="3.30.950.10">
    <property type="entry name" value="Methyltransferase, Cobalt-precorrin-4 Transmethylase, Domain 2"/>
    <property type="match status" value="1"/>
</dbReference>
<evidence type="ECO:0000256" key="5">
    <source>
        <dbReference type="ARBA" id="ARBA00023244"/>
    </source>
</evidence>
<dbReference type="CDD" id="cd11642">
    <property type="entry name" value="SUMT"/>
    <property type="match status" value="1"/>
</dbReference>
<name>A0A3S4SLZ8_9ACTO</name>
<dbReference type="FunFam" id="3.40.1010.10:FF:000001">
    <property type="entry name" value="Siroheme synthase"/>
    <property type="match status" value="1"/>
</dbReference>
<evidence type="ECO:0000313" key="8">
    <source>
        <dbReference type="EMBL" id="VEG26756.1"/>
    </source>
</evidence>
<keyword evidence="2" id="KW-0489">Methyltransferase</keyword>
<organism evidence="8 9">
    <name type="scientific">Actinomyces howellii</name>
    <dbReference type="NCBI Taxonomy" id="52771"/>
    <lineage>
        <taxon>Bacteria</taxon>
        <taxon>Bacillati</taxon>
        <taxon>Actinomycetota</taxon>
        <taxon>Actinomycetes</taxon>
        <taxon>Actinomycetales</taxon>
        <taxon>Actinomycetaceae</taxon>
        <taxon>Actinomyces</taxon>
    </lineage>
</organism>
<feature type="region of interest" description="Disordered" evidence="6">
    <location>
        <begin position="1"/>
        <end position="20"/>
    </location>
</feature>
<dbReference type="InterPro" id="IPR035996">
    <property type="entry name" value="4pyrrol_Methylase_sf"/>
</dbReference>
<evidence type="ECO:0000259" key="7">
    <source>
        <dbReference type="Pfam" id="PF00590"/>
    </source>
</evidence>
<dbReference type="InterPro" id="IPR050161">
    <property type="entry name" value="Siro_Cobalamin_biosynth"/>
</dbReference>
<dbReference type="RefSeq" id="WP_126381871.1">
    <property type="nucleotide sequence ID" value="NZ_LR134350.1"/>
</dbReference>
<feature type="domain" description="Tetrapyrrole methylase" evidence="7">
    <location>
        <begin position="11"/>
        <end position="209"/>
    </location>
</feature>
<dbReference type="Proteomes" id="UP000266895">
    <property type="component" value="Chromosome"/>
</dbReference>
<dbReference type="NCBIfam" id="TIGR01469">
    <property type="entry name" value="cobA_cysG_Cterm"/>
    <property type="match status" value="1"/>
</dbReference>
<evidence type="ECO:0000256" key="3">
    <source>
        <dbReference type="ARBA" id="ARBA00022679"/>
    </source>
</evidence>
<keyword evidence="9" id="KW-1185">Reference proteome</keyword>
<dbReference type="EMBL" id="LR134350">
    <property type="protein sequence ID" value="VEG26756.1"/>
    <property type="molecule type" value="Genomic_DNA"/>
</dbReference>
<dbReference type="PANTHER" id="PTHR45790">
    <property type="entry name" value="SIROHEME SYNTHASE-RELATED"/>
    <property type="match status" value="1"/>
</dbReference>
<dbReference type="GO" id="GO:0032259">
    <property type="term" value="P:methylation"/>
    <property type="evidence" value="ECO:0007669"/>
    <property type="project" value="UniProtKB-KW"/>
</dbReference>
<dbReference type="SUPFAM" id="SSF53790">
    <property type="entry name" value="Tetrapyrrole methylase"/>
    <property type="match status" value="1"/>
</dbReference>
<dbReference type="OrthoDB" id="9815856at2"/>
<dbReference type="InterPro" id="IPR006366">
    <property type="entry name" value="CobA/CysG_C"/>
</dbReference>
<keyword evidence="3" id="KW-0808">Transferase</keyword>
<evidence type="ECO:0000256" key="1">
    <source>
        <dbReference type="ARBA" id="ARBA00012162"/>
    </source>
</evidence>
<sequence>MSAPPTGPGEVTLVGGGPGPAGLLTQAGRQALDRADVVVLDRLAPRDAVPPGTEIIDVGKENGFHRVVQDEINEILIDQARAGRRVVRLKGGDPYVLGRGGEEVAACRAAGIEPVVVPGVTSAVAVPAAAGIPLTHRGTARAFTVLDGHGPVGDLPLGGDHTLVVLMGVATLRPVVETLIDRGKDPLTPAAVIENGLLPGQRVTTSPMRCLPDVAERTGVRPPAVVVLGDVVALSPHWNG</sequence>
<keyword evidence="4" id="KW-0949">S-adenosyl-L-methionine</keyword>
<evidence type="ECO:0000313" key="9">
    <source>
        <dbReference type="Proteomes" id="UP000266895"/>
    </source>
</evidence>
<evidence type="ECO:0000256" key="6">
    <source>
        <dbReference type="SAM" id="MobiDB-lite"/>
    </source>
</evidence>
<dbReference type="PANTHER" id="PTHR45790:SF3">
    <property type="entry name" value="S-ADENOSYL-L-METHIONINE-DEPENDENT UROPORPHYRINOGEN III METHYLTRANSFERASE, CHLOROPLASTIC"/>
    <property type="match status" value="1"/>
</dbReference>
<dbReference type="NCBIfam" id="NF004790">
    <property type="entry name" value="PRK06136.1"/>
    <property type="match status" value="1"/>
</dbReference>